<keyword evidence="7" id="KW-0131">Cell cycle</keyword>
<dbReference type="InterPro" id="IPR004582">
    <property type="entry name" value="Checkpoint_prot_Rad17_Rad24"/>
</dbReference>
<comment type="similarity">
    <text evidence="2">Belongs to the rad17/RAD24 family.</text>
</comment>
<feature type="compositionally biased region" description="Basic and acidic residues" evidence="8">
    <location>
        <begin position="181"/>
        <end position="193"/>
    </location>
</feature>
<dbReference type="PANTHER" id="PTHR12172:SF0">
    <property type="entry name" value="CELL CYCLE CHECKPOINT PROTEIN RAD17"/>
    <property type="match status" value="1"/>
</dbReference>
<accession>A0A2A9MFX7</accession>
<feature type="compositionally biased region" description="Basic and acidic residues" evidence="8">
    <location>
        <begin position="222"/>
        <end position="233"/>
    </location>
</feature>
<dbReference type="GO" id="GO:0006281">
    <property type="term" value="P:DNA repair"/>
    <property type="evidence" value="ECO:0007669"/>
    <property type="project" value="InterPro"/>
</dbReference>
<feature type="region of interest" description="Disordered" evidence="8">
    <location>
        <begin position="1753"/>
        <end position="1811"/>
    </location>
</feature>
<comment type="subcellular location">
    <subcellularLocation>
        <location evidence="1">Nucleus</location>
    </subcellularLocation>
</comment>
<evidence type="ECO:0000256" key="5">
    <source>
        <dbReference type="ARBA" id="ARBA00022840"/>
    </source>
</evidence>
<sequence>MGASAASAALAPLGGATPPQAHARLAPSAATATPPRAATGSPRAPPRGAAAGLHASGSPEVAVRDARGSTPGVRRQVEATDGDGGAAVVLDLTILSSSSEGNGSPTTSGRRETEALPLAAARGGQESDCEADRPRRLRDAEPTGSLLRSLSFLRRRRTADGREAATRLTEAAAEPSGSSRPAEETARRDDAKAGKRSLARRLRAGRSAPGGAGGATTQSKDLAQRDPDEGEVKIRKRAMRRWEEGGGGDADWLRSDEDALACVSRRDKRSDPRCWVDKYAPREIGDLLQAPQKIQQFIEFLKPFASPASSPPASSASNPRPDRGLRDPARRGLPDSSAAAEDDVAVHTDEGLTIDSKAAAAAAGACAQGSAGVTSEGASPLTENAFASADVLPVAPLICVIQGPSGCGKRAMATTVAAALNLGVVEWEEETPSTQTRHCGGGLGAGGDFFAASSLGDSLLRFLAQAQSKAPLPTLTLPPPERLYSRGHSPSGVCPPRPGGDSGTGVAAWSLTCAADSQPTACVASGAFASLPLPSTQARGGKVERGAQDASSGPYPPSAGPRAASATSASRPAEPGCRQVALLRQLPSTLFRRSPAFVRKAAAYLEGLLREHFAAQRRAARLREKAAVVAADALQPLVICIGNSREEIQGIRKILPAGELGERGVLHLKLNPVPVAKLRPFLLRVLAEEELLPSPSAPLGATLSASKAAALLAALPSVDLPAILHISDGDVRHALTSLQFAAAGAAPETPSPSARGSRGSRRDVDAGWSTSEGESDDRSKSRPRLSRRKRARAAEACGCGSRRRGGGARPREESDLSRTAREAADETRAEELCEGGKDEKWDFFHALGKILYNKRLLRVEQFNSPRAPANDSEGPQVARASDAPSSPLGERWSCCASSAAAARGKFCVCRRAPSQCGEPEEGGSSCVEGSFSATGDETLAASRQVLEASLASPICERPAGSRQGTAAGAVRAMMRPTTSSTAGAEAEELLEELDLADLDDIFEAMDSLDTLEADSVTLVSAMASCPRLAGAHALAAAAPLLCASRAPASSDSPLPSSYAVSSSGLSSPPPPSACEASSSPPASPACAPVSLRSFGGGDSGSPASAFPPQVDSPGRDSQTRLQRERDVAWDFQLTRPADPLPRAACRCASLLLSEGEAARREETLWSSGGDASHAYALFDGLSSSFLWALRGHTPPLRLNTAAPPPSPLRSAASPARSCLLSSPSRPSAFAASSAASLLAAPASSAVVAQAPWPLLFHKRTRPRLYFSPEKLLEQTPCDWEHFASLLQENFLVFFADLFDVAATTAHLSDVDAVFGGVGLYSGSAVARAGDGEVPHHVSLLRAWFSAIIAARAVLDSNTHPCAPGNWPETRGPTYPGARASRPNFFSFKKSRMPALRRQVGLRCGVWCTYTAGVRRRLGELTETSLAAERRARESWATKPKVNRSHALPRAESFLRLPPSAVRSIEESNPDQKDALHVSFSSSAAWTPPPPADPRGVAGARSVRTPKRAHIPSFRSCATRLPAARPALKALAPPAAAALLVAQSVLSREAALDRCFESPPAAAWAWRGVHGVLGLSASRFFTEVLPYVTNQIRALERSQSRPPWSAASRNRGGGRADAEGPRGASAGPLLPSPHAAGAASNVHSQSLSEAAGQAAASGPRDREGRSPFSAGCLEFLRGVEAPILEKLRGLSSSPGERGASSSGLSWAAGGVAARPPQSRAVGGDEEDLEEDVYQTDALLDSWAGAIPLPPPFFADAELPLSGERTRETGSNSQDSGPVGVSAQRAGWPATGGAASAGGGSGGKDGDDDIEDV</sequence>
<feature type="region of interest" description="Disordered" evidence="8">
    <location>
        <begin position="1052"/>
        <end position="1081"/>
    </location>
</feature>
<protein>
    <submittedName>
        <fullName evidence="9">Uncharacterized protein</fullName>
    </submittedName>
</protein>
<dbReference type="GO" id="GO:0003682">
    <property type="term" value="F:chromatin binding"/>
    <property type="evidence" value="ECO:0007669"/>
    <property type="project" value="TreeGrafter"/>
</dbReference>
<dbReference type="GO" id="GO:0000077">
    <property type="term" value="P:DNA damage checkpoint signaling"/>
    <property type="evidence" value="ECO:0007669"/>
    <property type="project" value="TreeGrafter"/>
</dbReference>
<dbReference type="VEuPathDB" id="ToxoDB:BESB_065960"/>
<dbReference type="EMBL" id="NWUJ01000006">
    <property type="protein sequence ID" value="PFH34563.1"/>
    <property type="molecule type" value="Genomic_DNA"/>
</dbReference>
<comment type="caution">
    <text evidence="9">The sequence shown here is derived from an EMBL/GenBank/DDBJ whole genome shotgun (WGS) entry which is preliminary data.</text>
</comment>
<feature type="region of interest" description="Disordered" evidence="8">
    <location>
        <begin position="1096"/>
        <end position="1122"/>
    </location>
</feature>
<dbReference type="STRING" id="94643.A0A2A9MFX7"/>
<feature type="compositionally biased region" description="Basic and acidic residues" evidence="8">
    <location>
        <begin position="320"/>
        <end position="333"/>
    </location>
</feature>
<dbReference type="KEGG" id="bbes:BESB_065960"/>
<evidence type="ECO:0000256" key="6">
    <source>
        <dbReference type="ARBA" id="ARBA00023242"/>
    </source>
</evidence>
<feature type="compositionally biased region" description="Low complexity" evidence="8">
    <location>
        <begin position="560"/>
        <end position="572"/>
    </location>
</feature>
<feature type="compositionally biased region" description="Basic and acidic residues" evidence="8">
    <location>
        <begin position="1113"/>
        <end position="1122"/>
    </location>
</feature>
<evidence type="ECO:0000256" key="3">
    <source>
        <dbReference type="ARBA" id="ARBA00022741"/>
    </source>
</evidence>
<dbReference type="OrthoDB" id="332632at2759"/>
<feature type="compositionally biased region" description="Basic residues" evidence="8">
    <location>
        <begin position="194"/>
        <end position="204"/>
    </location>
</feature>
<feature type="compositionally biased region" description="Low complexity" evidence="8">
    <location>
        <begin position="305"/>
        <end position="319"/>
    </location>
</feature>
<feature type="region of interest" description="Disordered" evidence="8">
    <location>
        <begin position="534"/>
        <end position="572"/>
    </location>
</feature>
<dbReference type="GO" id="GO:0003689">
    <property type="term" value="F:DNA clamp loader activity"/>
    <property type="evidence" value="ECO:0007669"/>
    <property type="project" value="TreeGrafter"/>
</dbReference>
<dbReference type="GO" id="GO:0033314">
    <property type="term" value="P:mitotic DNA replication checkpoint signaling"/>
    <property type="evidence" value="ECO:0007669"/>
    <property type="project" value="TreeGrafter"/>
</dbReference>
<feature type="region of interest" description="Disordered" evidence="8">
    <location>
        <begin position="1688"/>
        <end position="1725"/>
    </location>
</feature>
<evidence type="ECO:0000256" key="1">
    <source>
        <dbReference type="ARBA" id="ARBA00004123"/>
    </source>
</evidence>
<keyword evidence="5" id="KW-0067">ATP-binding</keyword>
<gene>
    <name evidence="9" type="ORF">BESB_065960</name>
</gene>
<feature type="region of interest" description="Disordered" evidence="8">
    <location>
        <begin position="1481"/>
        <end position="1504"/>
    </location>
</feature>
<dbReference type="RefSeq" id="XP_029218572.1">
    <property type="nucleotide sequence ID" value="XM_029364989.1"/>
</dbReference>
<keyword evidence="6" id="KW-0539">Nucleus</keyword>
<reference evidence="9 10" key="1">
    <citation type="submission" date="2017-09" db="EMBL/GenBank/DDBJ databases">
        <title>Genome sequencing of Besnoitia besnoiti strain Bb-Ger1.</title>
        <authorList>
            <person name="Schares G."/>
            <person name="Venepally P."/>
            <person name="Lorenzi H.A."/>
        </authorList>
    </citation>
    <scope>NUCLEOTIDE SEQUENCE [LARGE SCALE GENOMIC DNA]</scope>
    <source>
        <strain evidence="9 10">Bb-Ger1</strain>
    </source>
</reference>
<dbReference type="GeneID" id="40311522"/>
<evidence type="ECO:0000256" key="7">
    <source>
        <dbReference type="ARBA" id="ARBA00023306"/>
    </source>
</evidence>
<proteinExistence type="inferred from homology"/>
<name>A0A2A9MFX7_BESBE</name>
<evidence type="ECO:0000313" key="9">
    <source>
        <dbReference type="EMBL" id="PFH34563.1"/>
    </source>
</evidence>
<dbReference type="GO" id="GO:0005634">
    <property type="term" value="C:nucleus"/>
    <property type="evidence" value="ECO:0007669"/>
    <property type="project" value="UniProtKB-SubCell"/>
</dbReference>
<dbReference type="SUPFAM" id="SSF52540">
    <property type="entry name" value="P-loop containing nucleoside triphosphate hydrolases"/>
    <property type="match status" value="1"/>
</dbReference>
<feature type="region of interest" description="Disordered" evidence="8">
    <location>
        <begin position="305"/>
        <end position="345"/>
    </location>
</feature>
<dbReference type="InterPro" id="IPR027417">
    <property type="entry name" value="P-loop_NTPase"/>
</dbReference>
<dbReference type="Gene3D" id="3.40.50.300">
    <property type="entry name" value="P-loop containing nucleotide triphosphate hydrolases"/>
    <property type="match status" value="1"/>
</dbReference>
<feature type="compositionally biased region" description="Basic residues" evidence="8">
    <location>
        <begin position="781"/>
        <end position="791"/>
    </location>
</feature>
<evidence type="ECO:0000256" key="2">
    <source>
        <dbReference type="ARBA" id="ARBA00006168"/>
    </source>
</evidence>
<dbReference type="GO" id="GO:0005524">
    <property type="term" value="F:ATP binding"/>
    <property type="evidence" value="ECO:0007669"/>
    <property type="project" value="UniProtKB-KW"/>
</dbReference>
<feature type="compositionally biased region" description="Low complexity" evidence="8">
    <location>
        <begin position="1052"/>
        <end position="1066"/>
    </location>
</feature>
<feature type="compositionally biased region" description="Low complexity" evidence="8">
    <location>
        <begin position="1690"/>
        <end position="1712"/>
    </location>
</feature>
<evidence type="ECO:0000256" key="4">
    <source>
        <dbReference type="ARBA" id="ARBA00022763"/>
    </source>
</evidence>
<evidence type="ECO:0000313" key="10">
    <source>
        <dbReference type="Proteomes" id="UP000224006"/>
    </source>
</evidence>
<evidence type="ECO:0000256" key="8">
    <source>
        <dbReference type="SAM" id="MobiDB-lite"/>
    </source>
</evidence>
<dbReference type="Proteomes" id="UP000224006">
    <property type="component" value="Chromosome VI"/>
</dbReference>
<keyword evidence="4" id="KW-0227">DNA damage</keyword>
<keyword evidence="3" id="KW-0547">Nucleotide-binding</keyword>
<organism evidence="9 10">
    <name type="scientific">Besnoitia besnoiti</name>
    <name type="common">Apicomplexan protozoan</name>
    <dbReference type="NCBI Taxonomy" id="94643"/>
    <lineage>
        <taxon>Eukaryota</taxon>
        <taxon>Sar</taxon>
        <taxon>Alveolata</taxon>
        <taxon>Apicomplexa</taxon>
        <taxon>Conoidasida</taxon>
        <taxon>Coccidia</taxon>
        <taxon>Eucoccidiorida</taxon>
        <taxon>Eimeriorina</taxon>
        <taxon>Sarcocystidae</taxon>
        <taxon>Besnoitia</taxon>
    </lineage>
</organism>
<feature type="region of interest" description="Disordered" evidence="8">
    <location>
        <begin position="1"/>
        <end position="256"/>
    </location>
</feature>
<dbReference type="PANTHER" id="PTHR12172">
    <property type="entry name" value="CELL CYCLE CHECKPOINT PROTEIN RAD17"/>
    <property type="match status" value="1"/>
</dbReference>
<feature type="compositionally biased region" description="Low complexity" evidence="8">
    <location>
        <begin position="1"/>
        <end position="55"/>
    </location>
</feature>
<feature type="compositionally biased region" description="Basic and acidic residues" evidence="8">
    <location>
        <begin position="809"/>
        <end position="830"/>
    </location>
</feature>
<feature type="compositionally biased region" description="Polar residues" evidence="8">
    <location>
        <begin position="94"/>
        <end position="108"/>
    </location>
</feature>
<feature type="region of interest" description="Disordered" evidence="8">
    <location>
        <begin position="1595"/>
        <end position="1666"/>
    </location>
</feature>
<keyword evidence="10" id="KW-1185">Reference proteome</keyword>
<feature type="region of interest" description="Disordered" evidence="8">
    <location>
        <begin position="866"/>
        <end position="889"/>
    </location>
</feature>
<feature type="compositionally biased region" description="Basic and acidic residues" evidence="8">
    <location>
        <begin position="130"/>
        <end position="141"/>
    </location>
</feature>
<feature type="region of interest" description="Disordered" evidence="8">
    <location>
        <begin position="742"/>
        <end position="830"/>
    </location>
</feature>